<proteinExistence type="predicted"/>
<name>A0A2P8CHJ1_9BACT</name>
<organism evidence="1 2">
    <name type="scientific">Prolixibacter denitrificans</name>
    <dbReference type="NCBI Taxonomy" id="1541063"/>
    <lineage>
        <taxon>Bacteria</taxon>
        <taxon>Pseudomonadati</taxon>
        <taxon>Bacteroidota</taxon>
        <taxon>Bacteroidia</taxon>
        <taxon>Marinilabiliales</taxon>
        <taxon>Prolixibacteraceae</taxon>
        <taxon>Prolixibacter</taxon>
    </lineage>
</organism>
<protein>
    <submittedName>
        <fullName evidence="1">Uncharacterized protein</fullName>
    </submittedName>
</protein>
<dbReference type="AlphaFoldDB" id="A0A2P8CHJ1"/>
<dbReference type="EMBL" id="PYGC01000002">
    <property type="protein sequence ID" value="PSK84382.1"/>
    <property type="molecule type" value="Genomic_DNA"/>
</dbReference>
<dbReference type="Proteomes" id="UP000240621">
    <property type="component" value="Unassembled WGS sequence"/>
</dbReference>
<evidence type="ECO:0000313" key="2">
    <source>
        <dbReference type="Proteomes" id="UP000240621"/>
    </source>
</evidence>
<comment type="caution">
    <text evidence="1">The sequence shown here is derived from an EMBL/GenBank/DDBJ whole genome shotgun (WGS) entry which is preliminary data.</text>
</comment>
<reference evidence="1 2" key="1">
    <citation type="submission" date="2018-03" db="EMBL/GenBank/DDBJ databases">
        <title>Genomic Encyclopedia of Archaeal and Bacterial Type Strains, Phase II (KMG-II): from individual species to whole genera.</title>
        <authorList>
            <person name="Goeker M."/>
        </authorList>
    </citation>
    <scope>NUCLEOTIDE SEQUENCE [LARGE SCALE GENOMIC DNA]</scope>
    <source>
        <strain evidence="1 2">DSM 27267</strain>
    </source>
</reference>
<evidence type="ECO:0000313" key="1">
    <source>
        <dbReference type="EMBL" id="PSK84382.1"/>
    </source>
</evidence>
<sequence length="51" mass="5621">MVCDKFSKFSAVINNFAGFIKIASRGTLVLTAFHGSEVSTIHMNKYGRVIL</sequence>
<accession>A0A2P8CHJ1</accession>
<gene>
    <name evidence="1" type="ORF">CLV93_102168</name>
</gene>